<evidence type="ECO:0000256" key="2">
    <source>
        <dbReference type="SAM" id="SignalP"/>
    </source>
</evidence>
<feature type="chain" id="PRO_5044215197" evidence="2">
    <location>
        <begin position="25"/>
        <end position="168"/>
    </location>
</feature>
<dbReference type="NCBIfam" id="TIGR01167">
    <property type="entry name" value="LPXTG_anchor"/>
    <property type="match status" value="1"/>
</dbReference>
<accession>A0AB35T1G5</accession>
<keyword evidence="2" id="KW-0732">Signal</keyword>
<sequence length="168" mass="16388">MTKVATLCLLAALSLALASTAAFAQDLDTPYCAIPEGCDLDGDGVAETPAGAIAPSGDQYSNNPPPAEAPQTEPVEQAGSGASEPSTTVSEVYPQFDESHEGGNDPVGSSALAPGGEVSTDVSPQPGSVAQAAAPSGLLPDTGGSSATLVASGALLLAGGLLVRKALR</sequence>
<gene>
    <name evidence="3" type="ORF">SIL72_02625</name>
</gene>
<evidence type="ECO:0000313" key="3">
    <source>
        <dbReference type="EMBL" id="MDX5892916.1"/>
    </source>
</evidence>
<comment type="caution">
    <text evidence="3">The sequence shown here is derived from an EMBL/GenBank/DDBJ whole genome shotgun (WGS) entry which is preliminary data.</text>
</comment>
<feature type="signal peptide" evidence="2">
    <location>
        <begin position="1"/>
        <end position="24"/>
    </location>
</feature>
<feature type="region of interest" description="Disordered" evidence="1">
    <location>
        <begin position="43"/>
        <end position="145"/>
    </location>
</feature>
<dbReference type="EMBL" id="JAWXXX010000001">
    <property type="protein sequence ID" value="MDX5892916.1"/>
    <property type="molecule type" value="Genomic_DNA"/>
</dbReference>
<reference evidence="3" key="1">
    <citation type="submission" date="2023-11" db="EMBL/GenBank/DDBJ databases">
        <title>MicrobeMod: A computational toolkit for identifying prokaryotic methylation and restriction-modification with nanopore sequencing.</title>
        <authorList>
            <person name="Crits-Christoph A."/>
            <person name="Kang S.C."/>
            <person name="Lee H."/>
            <person name="Ostrov N."/>
        </authorList>
    </citation>
    <scope>NUCLEOTIDE SEQUENCE</scope>
    <source>
        <strain evidence="3">ATCC 51242</strain>
    </source>
</reference>
<protein>
    <submittedName>
        <fullName evidence="3">LPXTG cell wall anchor domain-containing protein</fullName>
    </submittedName>
</protein>
<dbReference type="Proteomes" id="UP001281130">
    <property type="component" value="Unassembled WGS sequence"/>
</dbReference>
<dbReference type="RefSeq" id="WP_143533799.1">
    <property type="nucleotide sequence ID" value="NZ_CP007514.1"/>
</dbReference>
<name>A0AB35T1G5_RUBRA</name>
<dbReference type="AlphaFoldDB" id="A0AB35T1G5"/>
<evidence type="ECO:0000313" key="4">
    <source>
        <dbReference type="Proteomes" id="UP001281130"/>
    </source>
</evidence>
<proteinExistence type="predicted"/>
<evidence type="ECO:0000256" key="1">
    <source>
        <dbReference type="SAM" id="MobiDB-lite"/>
    </source>
</evidence>
<organism evidence="3 4">
    <name type="scientific">Rubrobacter radiotolerans</name>
    <name type="common">Arthrobacter radiotolerans</name>
    <dbReference type="NCBI Taxonomy" id="42256"/>
    <lineage>
        <taxon>Bacteria</taxon>
        <taxon>Bacillati</taxon>
        <taxon>Actinomycetota</taxon>
        <taxon>Rubrobacteria</taxon>
        <taxon>Rubrobacterales</taxon>
        <taxon>Rubrobacteraceae</taxon>
        <taxon>Rubrobacter</taxon>
    </lineage>
</organism>